<reference evidence="3" key="1">
    <citation type="submission" date="2021-01" db="EMBL/GenBank/DDBJ databases">
        <authorList>
            <person name="Corre E."/>
            <person name="Pelletier E."/>
            <person name="Niang G."/>
            <person name="Scheremetjew M."/>
            <person name="Finn R."/>
            <person name="Kale V."/>
            <person name="Holt S."/>
            <person name="Cochrane G."/>
            <person name="Meng A."/>
            <person name="Brown T."/>
            <person name="Cohen L."/>
        </authorList>
    </citation>
    <scope>NUCLEOTIDE SEQUENCE</scope>
    <source>
        <strain evidence="3">OF101</strain>
    </source>
</reference>
<feature type="chain" id="PRO_5031193506" evidence="2">
    <location>
        <begin position="19"/>
        <end position="361"/>
    </location>
</feature>
<feature type="region of interest" description="Disordered" evidence="1">
    <location>
        <begin position="327"/>
        <end position="361"/>
    </location>
</feature>
<feature type="compositionally biased region" description="Acidic residues" evidence="1">
    <location>
        <begin position="330"/>
        <end position="344"/>
    </location>
</feature>
<dbReference type="EMBL" id="HBGE01075604">
    <property type="protein sequence ID" value="CAD9168497.1"/>
    <property type="molecule type" value="Transcribed_RNA"/>
</dbReference>
<protein>
    <submittedName>
        <fullName evidence="3">Uncharacterized protein</fullName>
    </submittedName>
</protein>
<feature type="compositionally biased region" description="Low complexity" evidence="1">
    <location>
        <begin position="185"/>
        <end position="209"/>
    </location>
</feature>
<name>A0A7S1WHL2_ALECA</name>
<keyword evidence="2" id="KW-0732">Signal</keyword>
<sequence>MDNMLGCFLVFGVDIVAARVLGARTSEQVVLSLSNCFTRLSGVIAELRDCDGVACAYAQLAKLKTSIDRTKHWDGECRKEDFVWTSAGMPYKAELVEAIMRSLNVAYVAVWSLLKAMERSGEEKAVQGLVLDLLPTALASRAELYGRVVVATLREEKRSARVVPGVKSDPRIDRVRRRTPDSFCSGEEGSTSSEEGAGDSGSDADVDVGPAADRLPDAEALDGREGQREGRLSARERQRLFSTPVCGAAALTVQAECNALLAAMRRVQALLEEHTFWAARDWRPPDVESEEECEDAPLAGGSGSRRISGRISGLASARILGLSPATIPIMEEEEEDEADEDEELASSAASSAASPLVVRSV</sequence>
<feature type="compositionally biased region" description="Basic and acidic residues" evidence="1">
    <location>
        <begin position="214"/>
        <end position="236"/>
    </location>
</feature>
<proteinExistence type="predicted"/>
<accession>A0A7S1WHL2</accession>
<feature type="compositionally biased region" description="Low complexity" evidence="1">
    <location>
        <begin position="345"/>
        <end position="354"/>
    </location>
</feature>
<feature type="signal peptide" evidence="2">
    <location>
        <begin position="1"/>
        <end position="18"/>
    </location>
</feature>
<gene>
    <name evidence="3" type="ORF">ACAT0790_LOCUS45265</name>
</gene>
<evidence type="ECO:0000313" key="3">
    <source>
        <dbReference type="EMBL" id="CAD9168497.1"/>
    </source>
</evidence>
<dbReference type="AlphaFoldDB" id="A0A7S1WHL2"/>
<organism evidence="3">
    <name type="scientific">Alexandrium catenella</name>
    <name type="common">Red tide dinoflagellate</name>
    <name type="synonym">Gonyaulax catenella</name>
    <dbReference type="NCBI Taxonomy" id="2925"/>
    <lineage>
        <taxon>Eukaryota</taxon>
        <taxon>Sar</taxon>
        <taxon>Alveolata</taxon>
        <taxon>Dinophyceae</taxon>
        <taxon>Gonyaulacales</taxon>
        <taxon>Pyrocystaceae</taxon>
        <taxon>Alexandrium</taxon>
    </lineage>
</organism>
<feature type="region of interest" description="Disordered" evidence="1">
    <location>
        <begin position="174"/>
        <end position="236"/>
    </location>
</feature>
<evidence type="ECO:0000256" key="2">
    <source>
        <dbReference type="SAM" id="SignalP"/>
    </source>
</evidence>
<evidence type="ECO:0000256" key="1">
    <source>
        <dbReference type="SAM" id="MobiDB-lite"/>
    </source>
</evidence>